<dbReference type="Gene3D" id="3.40.50.300">
    <property type="entry name" value="P-loop containing nucleotide triphosphate hydrolases"/>
    <property type="match status" value="1"/>
</dbReference>
<proteinExistence type="inferred from homology"/>
<evidence type="ECO:0000256" key="4">
    <source>
        <dbReference type="ARBA" id="ARBA00022692"/>
    </source>
</evidence>
<evidence type="ECO:0000256" key="3">
    <source>
        <dbReference type="ARBA" id="ARBA00022448"/>
    </source>
</evidence>
<dbReference type="GO" id="GO:0005524">
    <property type="term" value="F:ATP binding"/>
    <property type="evidence" value="ECO:0007669"/>
    <property type="project" value="InterPro"/>
</dbReference>
<dbReference type="PANTHER" id="PTHR48041:SF78">
    <property type="entry name" value="ABC TRANSPORTER EXPRESSED IN TRACHEA, ISOFORM A"/>
    <property type="match status" value="1"/>
</dbReference>
<evidence type="ECO:0000313" key="8">
    <source>
        <dbReference type="Proteomes" id="UP000504618"/>
    </source>
</evidence>
<dbReference type="InterPro" id="IPR003439">
    <property type="entry name" value="ABC_transporter-like_ATP-bd"/>
</dbReference>
<keyword evidence="5" id="KW-1133">Transmembrane helix</keyword>
<dbReference type="InterPro" id="IPR050352">
    <property type="entry name" value="ABCG_transporters"/>
</dbReference>
<keyword evidence="4" id="KW-0812">Transmembrane</keyword>
<comment type="subcellular location">
    <subcellularLocation>
        <location evidence="1">Membrane</location>
        <topology evidence="1">Multi-pass membrane protein</topology>
    </subcellularLocation>
</comment>
<evidence type="ECO:0000256" key="2">
    <source>
        <dbReference type="ARBA" id="ARBA00005814"/>
    </source>
</evidence>
<accession>A0A6J1Q6C4</accession>
<dbReference type="Pfam" id="PF00005">
    <property type="entry name" value="ABC_tran"/>
    <property type="match status" value="1"/>
</dbReference>
<dbReference type="RefSeq" id="XP_024877228.1">
    <property type="nucleotide sequence ID" value="XM_025021460.1"/>
</dbReference>
<dbReference type="InterPro" id="IPR027417">
    <property type="entry name" value="P-loop_NTPase"/>
</dbReference>
<name>A0A6J1Q6C4_9HYME</name>
<feature type="domain" description="ABC transporter" evidence="7">
    <location>
        <begin position="11"/>
        <end position="62"/>
    </location>
</feature>
<keyword evidence="6" id="KW-0472">Membrane</keyword>
<dbReference type="SUPFAM" id="SSF52540">
    <property type="entry name" value="P-loop containing nucleoside triphosphate hydrolases"/>
    <property type="match status" value="1"/>
</dbReference>
<evidence type="ECO:0000256" key="6">
    <source>
        <dbReference type="ARBA" id="ARBA00023136"/>
    </source>
</evidence>
<dbReference type="GO" id="GO:0016887">
    <property type="term" value="F:ATP hydrolysis activity"/>
    <property type="evidence" value="ECO:0007669"/>
    <property type="project" value="InterPro"/>
</dbReference>
<protein>
    <submittedName>
        <fullName evidence="9">ATP-binding cassette sub-family G member 1-like</fullName>
    </submittedName>
</protein>
<dbReference type="Proteomes" id="UP000504618">
    <property type="component" value="Unplaced"/>
</dbReference>
<gene>
    <name evidence="9" type="primary">LOC112458027</name>
</gene>
<keyword evidence="3" id="KW-0813">Transport</keyword>
<dbReference type="GeneID" id="112458027"/>
<dbReference type="OrthoDB" id="66620at2759"/>
<reference evidence="9" key="1">
    <citation type="submission" date="2025-08" db="UniProtKB">
        <authorList>
            <consortium name="RefSeq"/>
        </authorList>
    </citation>
    <scope>IDENTIFICATION</scope>
    <source>
        <tissue evidence="9">Whole body</tissue>
    </source>
</reference>
<dbReference type="AlphaFoldDB" id="A0A6J1Q6C4"/>
<dbReference type="GO" id="GO:0005886">
    <property type="term" value="C:plasma membrane"/>
    <property type="evidence" value="ECO:0007669"/>
    <property type="project" value="TreeGrafter"/>
</dbReference>
<evidence type="ECO:0000256" key="1">
    <source>
        <dbReference type="ARBA" id="ARBA00004141"/>
    </source>
</evidence>
<evidence type="ECO:0000256" key="5">
    <source>
        <dbReference type="ARBA" id="ARBA00022989"/>
    </source>
</evidence>
<evidence type="ECO:0000313" key="9">
    <source>
        <dbReference type="RefSeq" id="XP_024877228.1"/>
    </source>
</evidence>
<comment type="similarity">
    <text evidence="2">Belongs to the ABC transporter superfamily. ABCG family. Eye pigment precursor importer (TC 3.A.1.204) subfamily.</text>
</comment>
<organism evidence="8 9">
    <name type="scientific">Temnothorax curvispinosus</name>
    <dbReference type="NCBI Taxonomy" id="300111"/>
    <lineage>
        <taxon>Eukaryota</taxon>
        <taxon>Metazoa</taxon>
        <taxon>Ecdysozoa</taxon>
        <taxon>Arthropoda</taxon>
        <taxon>Hexapoda</taxon>
        <taxon>Insecta</taxon>
        <taxon>Pterygota</taxon>
        <taxon>Neoptera</taxon>
        <taxon>Endopterygota</taxon>
        <taxon>Hymenoptera</taxon>
        <taxon>Apocrita</taxon>
        <taxon>Aculeata</taxon>
        <taxon>Formicoidea</taxon>
        <taxon>Formicidae</taxon>
        <taxon>Myrmicinae</taxon>
        <taxon>Temnothorax</taxon>
    </lineage>
</organism>
<evidence type="ECO:0000259" key="7">
    <source>
        <dbReference type="Pfam" id="PF00005"/>
    </source>
</evidence>
<sequence>MLTVETEKKILRNVTGHFESGKLTAIIGPSGAGKTTLLKVVSGERLTDLKGIVTINGVERDRGMFRKQVDF</sequence>
<dbReference type="PANTHER" id="PTHR48041">
    <property type="entry name" value="ABC TRANSPORTER G FAMILY MEMBER 28"/>
    <property type="match status" value="1"/>
</dbReference>
<keyword evidence="8" id="KW-1185">Reference proteome</keyword>
<dbReference type="GO" id="GO:0042626">
    <property type="term" value="F:ATPase-coupled transmembrane transporter activity"/>
    <property type="evidence" value="ECO:0007669"/>
    <property type="project" value="TreeGrafter"/>
</dbReference>